<evidence type="ECO:0000259" key="2">
    <source>
        <dbReference type="PROSITE" id="PS50943"/>
    </source>
</evidence>
<dbReference type="SMART" id="SM00530">
    <property type="entry name" value="HTH_XRE"/>
    <property type="match status" value="1"/>
</dbReference>
<dbReference type="InterPro" id="IPR001387">
    <property type="entry name" value="Cro/C1-type_HTH"/>
</dbReference>
<proteinExistence type="predicted"/>
<dbReference type="EMBL" id="SRJD01000035">
    <property type="protein sequence ID" value="TGA95899.1"/>
    <property type="molecule type" value="Genomic_DNA"/>
</dbReference>
<name>A0A4Z0GIA2_9BACL</name>
<gene>
    <name evidence="3" type="ORF">E4665_17230</name>
</gene>
<dbReference type="Gene3D" id="1.10.260.40">
    <property type="entry name" value="lambda repressor-like DNA-binding domains"/>
    <property type="match status" value="1"/>
</dbReference>
<comment type="caution">
    <text evidence="3">The sequence shown here is derived from an EMBL/GenBank/DDBJ whole genome shotgun (WGS) entry which is preliminary data.</text>
</comment>
<sequence length="288" mass="34155">MAKYNKETIGKRIKKVRQELGYSMEKFGEIVDSVSKGTVSHWENGTNLPNEYRMEKIAKLVGKDIEWLKYGTMDEYILEKLYLFEDYLKDPAFYDQLVTKLKKNKVKVGDFDNLIKIVATVRPELKDKNITKATIENEEKTKDEIYSYEIVNNKHFIDVYVPMLDGLFAQESKIENDLNRYNDQILMRTLDMLDRMNPQTKEKMNEVMKIISWIATNNIFRLEIQEISQRAVYGGFTYGSYEKQKDRNLKEIKKDLKQLTGKVSDLLNEICMENYNEFQKKEYKSLFR</sequence>
<reference evidence="3 4" key="1">
    <citation type="journal article" date="2015" name="Int. J. Syst. Evol. Microbiol.">
        <title>Sporolactobacillus shoreae sp. nov. and Sporolactobacillus spathodeae sp. nov., two spore-forming lactic acid bacteria isolated from tree barks in Thailand.</title>
        <authorList>
            <person name="Thamacharoensuk T."/>
            <person name="Kitahara M."/>
            <person name="Ohkuma M."/>
            <person name="Thongchul N."/>
            <person name="Tanasupawat S."/>
        </authorList>
    </citation>
    <scope>NUCLEOTIDE SEQUENCE [LARGE SCALE GENOMIC DNA]</scope>
    <source>
        <strain evidence="3 4">BK92</strain>
    </source>
</reference>
<dbReference type="GO" id="GO:0003677">
    <property type="term" value="F:DNA binding"/>
    <property type="evidence" value="ECO:0007669"/>
    <property type="project" value="InterPro"/>
</dbReference>
<feature type="domain" description="HTH cro/C1-type" evidence="2">
    <location>
        <begin position="13"/>
        <end position="68"/>
    </location>
</feature>
<dbReference type="CDD" id="cd00093">
    <property type="entry name" value="HTH_XRE"/>
    <property type="match status" value="1"/>
</dbReference>
<dbReference type="PROSITE" id="PS50943">
    <property type="entry name" value="HTH_CROC1"/>
    <property type="match status" value="1"/>
</dbReference>
<dbReference type="OrthoDB" id="34624at2"/>
<organism evidence="3 4">
    <name type="scientific">Sporolactobacillus shoreae</name>
    <dbReference type="NCBI Taxonomy" id="1465501"/>
    <lineage>
        <taxon>Bacteria</taxon>
        <taxon>Bacillati</taxon>
        <taxon>Bacillota</taxon>
        <taxon>Bacilli</taxon>
        <taxon>Bacillales</taxon>
        <taxon>Sporolactobacillaceae</taxon>
        <taxon>Sporolactobacillus</taxon>
    </lineage>
</organism>
<dbReference type="AlphaFoldDB" id="A0A4Z0GIA2"/>
<keyword evidence="1" id="KW-0175">Coiled coil</keyword>
<dbReference type="Proteomes" id="UP000298347">
    <property type="component" value="Unassembled WGS sequence"/>
</dbReference>
<protein>
    <submittedName>
        <fullName evidence="3">XRE family transcriptional regulator</fullName>
    </submittedName>
</protein>
<dbReference type="Pfam" id="PF01381">
    <property type="entry name" value="HTH_3"/>
    <property type="match status" value="1"/>
</dbReference>
<accession>A0A4Z0GIA2</accession>
<dbReference type="SUPFAM" id="SSF47413">
    <property type="entry name" value="lambda repressor-like DNA-binding domains"/>
    <property type="match status" value="1"/>
</dbReference>
<evidence type="ECO:0000313" key="3">
    <source>
        <dbReference type="EMBL" id="TGA95899.1"/>
    </source>
</evidence>
<evidence type="ECO:0000256" key="1">
    <source>
        <dbReference type="SAM" id="Coils"/>
    </source>
</evidence>
<dbReference type="InterPro" id="IPR010982">
    <property type="entry name" value="Lambda_DNA-bd_dom_sf"/>
</dbReference>
<evidence type="ECO:0000313" key="4">
    <source>
        <dbReference type="Proteomes" id="UP000298347"/>
    </source>
</evidence>
<feature type="coiled-coil region" evidence="1">
    <location>
        <begin position="242"/>
        <end position="269"/>
    </location>
</feature>
<dbReference type="RefSeq" id="WP_135350039.1">
    <property type="nucleotide sequence ID" value="NZ_SRJD01000035.1"/>
</dbReference>
<keyword evidence="4" id="KW-1185">Reference proteome</keyword>